<gene>
    <name evidence="1" type="ORF">CHARACLAT_001904</name>
</gene>
<dbReference type="EMBL" id="JAHUTJ010032863">
    <property type="protein sequence ID" value="MED6276319.1"/>
    <property type="molecule type" value="Genomic_DNA"/>
</dbReference>
<evidence type="ECO:0000313" key="2">
    <source>
        <dbReference type="Proteomes" id="UP001352852"/>
    </source>
</evidence>
<keyword evidence="2" id="KW-1185">Reference proteome</keyword>
<reference evidence="1 2" key="1">
    <citation type="submission" date="2021-06" db="EMBL/GenBank/DDBJ databases">
        <authorList>
            <person name="Palmer J.M."/>
        </authorList>
    </citation>
    <scope>NUCLEOTIDE SEQUENCE [LARGE SCALE GENOMIC DNA]</scope>
    <source>
        <strain evidence="1 2">CL_MEX2019</strain>
        <tissue evidence="1">Muscle</tissue>
    </source>
</reference>
<protein>
    <submittedName>
        <fullName evidence="1">Uncharacterized protein</fullName>
    </submittedName>
</protein>
<evidence type="ECO:0000313" key="1">
    <source>
        <dbReference type="EMBL" id="MED6276319.1"/>
    </source>
</evidence>
<dbReference type="Proteomes" id="UP001352852">
    <property type="component" value="Unassembled WGS sequence"/>
</dbReference>
<organism evidence="1 2">
    <name type="scientific">Characodon lateralis</name>
    <dbReference type="NCBI Taxonomy" id="208331"/>
    <lineage>
        <taxon>Eukaryota</taxon>
        <taxon>Metazoa</taxon>
        <taxon>Chordata</taxon>
        <taxon>Craniata</taxon>
        <taxon>Vertebrata</taxon>
        <taxon>Euteleostomi</taxon>
        <taxon>Actinopterygii</taxon>
        <taxon>Neopterygii</taxon>
        <taxon>Teleostei</taxon>
        <taxon>Neoteleostei</taxon>
        <taxon>Acanthomorphata</taxon>
        <taxon>Ovalentaria</taxon>
        <taxon>Atherinomorphae</taxon>
        <taxon>Cyprinodontiformes</taxon>
        <taxon>Goodeidae</taxon>
        <taxon>Characodon</taxon>
    </lineage>
</organism>
<proteinExistence type="predicted"/>
<name>A0ABU7DMP9_9TELE</name>
<accession>A0ABU7DMP9</accession>
<comment type="caution">
    <text evidence="1">The sequence shown here is derived from an EMBL/GenBank/DDBJ whole genome shotgun (WGS) entry which is preliminary data.</text>
</comment>
<sequence>MQFLSQLEKVSEFCAILSAGTSTPSFGLVATPGPTPFGSPATPVQGFNAVPFGSPATPTFSIGAGPKPSGAQQQCVLAQSVGFAEELELPEFMLPE</sequence>